<dbReference type="EMBL" id="QEAM01000285">
    <property type="protein sequence ID" value="TPX42112.1"/>
    <property type="molecule type" value="Genomic_DNA"/>
</dbReference>
<dbReference type="GO" id="GO:0008270">
    <property type="term" value="F:zinc ion binding"/>
    <property type="evidence" value="ECO:0007669"/>
    <property type="project" value="UniProtKB-KW"/>
</dbReference>
<comment type="subcellular location">
    <subcellularLocation>
        <location evidence="2">Endomembrane system</location>
        <topology evidence="2">Multi-pass membrane protein</topology>
    </subcellularLocation>
</comment>
<evidence type="ECO:0000256" key="8">
    <source>
        <dbReference type="ARBA" id="ARBA00022729"/>
    </source>
</evidence>
<feature type="transmembrane region" description="Helical" evidence="15">
    <location>
        <begin position="371"/>
        <end position="391"/>
    </location>
</feature>
<keyword evidence="7" id="KW-0479">Metal-binding</keyword>
<evidence type="ECO:0000256" key="3">
    <source>
        <dbReference type="ARBA" id="ARBA00004906"/>
    </source>
</evidence>
<dbReference type="GO" id="GO:0044695">
    <property type="term" value="C:Dsc E3 ubiquitin ligase complex"/>
    <property type="evidence" value="ECO:0007669"/>
    <property type="project" value="TreeGrafter"/>
</dbReference>
<dbReference type="Pfam" id="PF11145">
    <property type="entry name" value="DUF2921"/>
    <property type="match status" value="1"/>
</dbReference>
<dbReference type="OrthoDB" id="9984778at2759"/>
<dbReference type="SUPFAM" id="SSF57850">
    <property type="entry name" value="RING/U-box"/>
    <property type="match status" value="1"/>
</dbReference>
<comment type="catalytic activity">
    <reaction evidence="1">
        <text>S-ubiquitinyl-[E2 ubiquitin-conjugating enzyme]-L-cysteine + [acceptor protein]-L-lysine = [E2 ubiquitin-conjugating enzyme]-L-cysteine + N(6)-ubiquitinyl-[acceptor protein]-L-lysine.</text>
        <dbReference type="EC" id="2.3.2.27"/>
    </reaction>
</comment>
<feature type="transmembrane region" description="Helical" evidence="15">
    <location>
        <begin position="500"/>
        <end position="522"/>
    </location>
</feature>
<evidence type="ECO:0000313" key="20">
    <source>
        <dbReference type="Proteomes" id="UP000320475"/>
    </source>
</evidence>
<evidence type="ECO:0000256" key="12">
    <source>
        <dbReference type="ARBA" id="ARBA00022989"/>
    </source>
</evidence>
<keyword evidence="10" id="KW-0833">Ubl conjugation pathway</keyword>
<evidence type="ECO:0000256" key="14">
    <source>
        <dbReference type="PROSITE-ProRule" id="PRU00175"/>
    </source>
</evidence>
<evidence type="ECO:0000256" key="11">
    <source>
        <dbReference type="ARBA" id="ARBA00022833"/>
    </source>
</evidence>
<dbReference type="InterPro" id="IPR001841">
    <property type="entry name" value="Znf_RING"/>
</dbReference>
<evidence type="ECO:0000256" key="6">
    <source>
        <dbReference type="ARBA" id="ARBA00022692"/>
    </source>
</evidence>
<keyword evidence="12 15" id="KW-1133">Transmembrane helix</keyword>
<dbReference type="InterPro" id="IPR013083">
    <property type="entry name" value="Znf_RING/FYVE/PHD"/>
</dbReference>
<keyword evidence="11" id="KW-0862">Zinc</keyword>
<accession>A0A507CSG3</accession>
<evidence type="ECO:0000256" key="4">
    <source>
        <dbReference type="ARBA" id="ARBA00012483"/>
    </source>
</evidence>
<keyword evidence="19" id="KW-1185">Reference proteome</keyword>
<evidence type="ECO:0000256" key="15">
    <source>
        <dbReference type="SAM" id="Phobius"/>
    </source>
</evidence>
<dbReference type="AlphaFoldDB" id="A0A507CSG3"/>
<evidence type="ECO:0000256" key="10">
    <source>
        <dbReference type="ARBA" id="ARBA00022786"/>
    </source>
</evidence>
<dbReference type="EC" id="2.3.2.27" evidence="4"/>
<evidence type="ECO:0000256" key="1">
    <source>
        <dbReference type="ARBA" id="ARBA00000900"/>
    </source>
</evidence>
<comment type="pathway">
    <text evidence="3">Protein modification; protein ubiquitination.</text>
</comment>
<gene>
    <name evidence="17" type="ORF">SeLEV6574_g05750</name>
    <name evidence="18" type="ORF">SeMB42_g04780</name>
</gene>
<dbReference type="InterPro" id="IPR050731">
    <property type="entry name" value="HRD1_E3_ubiq-ligases"/>
</dbReference>
<dbReference type="Proteomes" id="UP000317494">
    <property type="component" value="Unassembled WGS sequence"/>
</dbReference>
<keyword evidence="9 14" id="KW-0863">Zinc-finger</keyword>
<dbReference type="Proteomes" id="UP000320475">
    <property type="component" value="Unassembled WGS sequence"/>
</dbReference>
<sequence>MPQESTTYPPLLPPPPFPIIASTAPAGQTAASSVRILILWIIFFVMFAFDNPSNDTRYREDATKHLMDMLHHQRNISYEIGNATFALNHTDFTEVLPIIQEIHDTNRFGTAQKVFYTNITGLFRGSYTPFNLNSHHINSSSQYNETLQSKFKKSFNPLASGELSGTLFSNLTVLEKINLVEGKFKWKTTYFEHSLYWWIRPTSISMSVAGLHWVDSGVVWMVMVPSGTRVKARDIMKMALNERAFNESRSIAVSFSKMRESELEELLLENEPYDTSTDDNNPATQSSASPESTCIWYSFTQLRPVSGLNGQPAMNAYESELLNPSGIFSFPSTHPSERLQAKSFTYSPNCGFALDVDELEGLKLELFHIKSIRYCAMMSVVCSLEIWLMLLQIDYSGKVGSSCGKVSLLSMGMITIMDAYLCLVNLTTGAVISNLFLPFVTVAFLKFLLFSIYEMRYLITVSRAQRSGGDRDSLFGALWSRTYLYLFGSLFLFYQMASRITIFVGPAGFIMFSFWWPQIISNVLKNSRKAYHKYYILGTSIVRIILPLYMFGCPHNAITWEKSHPNGVLILLLYMAVQVCILHVQEIWGPRCFIPDGWLPQSYDYHPVLVGGEDDVESGAPTTGAVTNSNAPATSPSLSNVADWRISGKGHPRLNNNDCPICFLPVNTRSDSNGGPRASPSRHDYMVTPCHHIFHTHCLENWMEVRAINVVVFHHRGSSECIHATSSKPSFPTTLHLPKH</sequence>
<keyword evidence="13 15" id="KW-0472">Membrane</keyword>
<dbReference type="GO" id="GO:0043161">
    <property type="term" value="P:proteasome-mediated ubiquitin-dependent protein catabolic process"/>
    <property type="evidence" value="ECO:0007669"/>
    <property type="project" value="TreeGrafter"/>
</dbReference>
<protein>
    <recommendedName>
        <fullName evidence="4">RING-type E3 ubiquitin transferase</fullName>
        <ecNumber evidence="4">2.3.2.27</ecNumber>
    </recommendedName>
</protein>
<dbReference type="PROSITE" id="PS50089">
    <property type="entry name" value="ZF_RING_2"/>
    <property type="match status" value="1"/>
</dbReference>
<evidence type="ECO:0000256" key="9">
    <source>
        <dbReference type="ARBA" id="ARBA00022771"/>
    </source>
</evidence>
<dbReference type="EMBL" id="QEAN01000204">
    <property type="protein sequence ID" value="TPX43280.1"/>
    <property type="molecule type" value="Genomic_DNA"/>
</dbReference>
<dbReference type="VEuPathDB" id="FungiDB:SeMB42_g04780"/>
<evidence type="ECO:0000256" key="13">
    <source>
        <dbReference type="ARBA" id="ARBA00023136"/>
    </source>
</evidence>
<feature type="transmembrane region" description="Helical" evidence="15">
    <location>
        <begin position="432"/>
        <end position="453"/>
    </location>
</feature>
<reference evidence="19 20" key="1">
    <citation type="journal article" date="2019" name="Sci. Rep.">
        <title>Comparative genomics of chytrid fungi reveal insights into the obligate biotrophic and pathogenic lifestyle of Synchytrium endobioticum.</title>
        <authorList>
            <person name="van de Vossenberg B.T.L.H."/>
            <person name="Warris S."/>
            <person name="Nguyen H.D.T."/>
            <person name="van Gent-Pelzer M.P.E."/>
            <person name="Joly D.L."/>
            <person name="van de Geest H.C."/>
            <person name="Bonants P.J.M."/>
            <person name="Smith D.S."/>
            <person name="Levesque C.A."/>
            <person name="van der Lee T.A.J."/>
        </authorList>
    </citation>
    <scope>NUCLEOTIDE SEQUENCE [LARGE SCALE GENOMIC DNA]</scope>
    <source>
        <strain evidence="17 20">LEV6574</strain>
        <strain evidence="18 19">MB42</strain>
    </source>
</reference>
<feature type="transmembrane region" description="Helical" evidence="15">
    <location>
        <begin position="534"/>
        <end position="552"/>
    </location>
</feature>
<keyword evidence="8" id="KW-0732">Signal</keyword>
<evidence type="ECO:0000313" key="18">
    <source>
        <dbReference type="EMBL" id="TPX43280.1"/>
    </source>
</evidence>
<evidence type="ECO:0000313" key="17">
    <source>
        <dbReference type="EMBL" id="TPX42112.1"/>
    </source>
</evidence>
<evidence type="ECO:0000259" key="16">
    <source>
        <dbReference type="PROSITE" id="PS50089"/>
    </source>
</evidence>
<dbReference type="PANTHER" id="PTHR22763">
    <property type="entry name" value="RING ZINC FINGER PROTEIN"/>
    <property type="match status" value="1"/>
</dbReference>
<dbReference type="GO" id="GO:0012505">
    <property type="term" value="C:endomembrane system"/>
    <property type="evidence" value="ECO:0007669"/>
    <property type="project" value="UniProtKB-SubCell"/>
</dbReference>
<evidence type="ECO:0000256" key="2">
    <source>
        <dbReference type="ARBA" id="ARBA00004127"/>
    </source>
</evidence>
<keyword evidence="5" id="KW-0808">Transferase</keyword>
<dbReference type="InterPro" id="IPR021319">
    <property type="entry name" value="DUF2921"/>
</dbReference>
<dbReference type="Gene3D" id="3.30.40.10">
    <property type="entry name" value="Zinc/RING finger domain, C3HC4 (zinc finger)"/>
    <property type="match status" value="1"/>
</dbReference>
<comment type="caution">
    <text evidence="17">The sequence shown here is derived from an EMBL/GenBank/DDBJ whole genome shotgun (WGS) entry which is preliminary data.</text>
</comment>
<feature type="transmembrane region" description="Helical" evidence="15">
    <location>
        <begin position="474"/>
        <end position="494"/>
    </location>
</feature>
<organism evidence="17 20">
    <name type="scientific">Synchytrium endobioticum</name>
    <dbReference type="NCBI Taxonomy" id="286115"/>
    <lineage>
        <taxon>Eukaryota</taxon>
        <taxon>Fungi</taxon>
        <taxon>Fungi incertae sedis</taxon>
        <taxon>Chytridiomycota</taxon>
        <taxon>Chytridiomycota incertae sedis</taxon>
        <taxon>Chytridiomycetes</taxon>
        <taxon>Synchytriales</taxon>
        <taxon>Synchytriaceae</taxon>
        <taxon>Synchytrium</taxon>
    </lineage>
</organism>
<feature type="transmembrane region" description="Helical" evidence="15">
    <location>
        <begin position="30"/>
        <end position="49"/>
    </location>
</feature>
<dbReference type="STRING" id="286115.A0A507CSG3"/>
<feature type="transmembrane region" description="Helical" evidence="15">
    <location>
        <begin position="403"/>
        <end position="426"/>
    </location>
</feature>
<proteinExistence type="predicted"/>
<evidence type="ECO:0000313" key="19">
    <source>
        <dbReference type="Proteomes" id="UP000317494"/>
    </source>
</evidence>
<feature type="transmembrane region" description="Helical" evidence="15">
    <location>
        <begin position="564"/>
        <end position="584"/>
    </location>
</feature>
<name>A0A507CSG3_9FUNG</name>
<evidence type="ECO:0000256" key="5">
    <source>
        <dbReference type="ARBA" id="ARBA00022679"/>
    </source>
</evidence>
<evidence type="ECO:0000256" key="7">
    <source>
        <dbReference type="ARBA" id="ARBA00022723"/>
    </source>
</evidence>
<dbReference type="PANTHER" id="PTHR22763:SF162">
    <property type="entry name" value="TRANSMEMBRANE E3 UBIQUITIN-PROTEIN LIGASE 1"/>
    <property type="match status" value="1"/>
</dbReference>
<feature type="domain" description="RING-type" evidence="16">
    <location>
        <begin position="659"/>
        <end position="721"/>
    </location>
</feature>
<dbReference type="GO" id="GO:0061630">
    <property type="term" value="F:ubiquitin protein ligase activity"/>
    <property type="evidence" value="ECO:0007669"/>
    <property type="project" value="UniProtKB-EC"/>
</dbReference>
<keyword evidence="6 15" id="KW-0812">Transmembrane</keyword>